<evidence type="ECO:0000256" key="2">
    <source>
        <dbReference type="ARBA" id="ARBA00022553"/>
    </source>
</evidence>
<feature type="compositionally biased region" description="Polar residues" evidence="3">
    <location>
        <begin position="776"/>
        <end position="798"/>
    </location>
</feature>
<dbReference type="InterPro" id="IPR008936">
    <property type="entry name" value="Rho_GTPase_activation_prot"/>
</dbReference>
<feature type="region of interest" description="Disordered" evidence="3">
    <location>
        <begin position="756"/>
        <end position="865"/>
    </location>
</feature>
<dbReference type="Gene3D" id="1.10.287.2070">
    <property type="match status" value="1"/>
</dbReference>
<dbReference type="Proteomes" id="UP001176961">
    <property type="component" value="Unassembled WGS sequence"/>
</dbReference>
<dbReference type="Gene3D" id="3.30.530.20">
    <property type="match status" value="1"/>
</dbReference>
<dbReference type="SUPFAM" id="SSF47769">
    <property type="entry name" value="SAM/Pointed domain"/>
    <property type="match status" value="1"/>
</dbReference>
<dbReference type="PANTHER" id="PTHR12659">
    <property type="entry name" value="RHO-TYPE GTPASE ACTIVATING PROTEIN"/>
    <property type="match status" value="1"/>
</dbReference>
<feature type="region of interest" description="Disordered" evidence="3">
    <location>
        <begin position="67"/>
        <end position="202"/>
    </location>
</feature>
<feature type="region of interest" description="Disordered" evidence="3">
    <location>
        <begin position="1109"/>
        <end position="1130"/>
    </location>
</feature>
<reference evidence="6" key="1">
    <citation type="submission" date="2023-07" db="EMBL/GenBank/DDBJ databases">
        <authorList>
            <consortium name="CYATHOMIX"/>
        </authorList>
    </citation>
    <scope>NUCLEOTIDE SEQUENCE</scope>
    <source>
        <strain evidence="6">N/A</strain>
    </source>
</reference>
<dbReference type="Pfam" id="PF00620">
    <property type="entry name" value="RhoGAP"/>
    <property type="match status" value="1"/>
</dbReference>
<organism evidence="6 7">
    <name type="scientific">Cylicocyclus nassatus</name>
    <name type="common">Nematode worm</name>
    <dbReference type="NCBI Taxonomy" id="53992"/>
    <lineage>
        <taxon>Eukaryota</taxon>
        <taxon>Metazoa</taxon>
        <taxon>Ecdysozoa</taxon>
        <taxon>Nematoda</taxon>
        <taxon>Chromadorea</taxon>
        <taxon>Rhabditida</taxon>
        <taxon>Rhabditina</taxon>
        <taxon>Rhabditomorpha</taxon>
        <taxon>Strongyloidea</taxon>
        <taxon>Strongylidae</taxon>
        <taxon>Cylicocyclus</taxon>
    </lineage>
</organism>
<feature type="domain" description="Rho-GAP" evidence="4">
    <location>
        <begin position="1549"/>
        <end position="1762"/>
    </location>
</feature>
<evidence type="ECO:0000256" key="3">
    <source>
        <dbReference type="SAM" id="MobiDB-lite"/>
    </source>
</evidence>
<feature type="region of interest" description="Disordered" evidence="3">
    <location>
        <begin position="1145"/>
        <end position="1226"/>
    </location>
</feature>
<feature type="compositionally biased region" description="Polar residues" evidence="3">
    <location>
        <begin position="173"/>
        <end position="196"/>
    </location>
</feature>
<dbReference type="SUPFAM" id="SSF55961">
    <property type="entry name" value="Bet v1-like"/>
    <property type="match status" value="1"/>
</dbReference>
<evidence type="ECO:0000259" key="5">
    <source>
        <dbReference type="PROSITE" id="PS50848"/>
    </source>
</evidence>
<feature type="compositionally biased region" description="Basic residues" evidence="3">
    <location>
        <begin position="80"/>
        <end position="91"/>
    </location>
</feature>
<accession>A0AA36M7J8</accession>
<feature type="compositionally biased region" description="Polar residues" evidence="3">
    <location>
        <begin position="841"/>
        <end position="858"/>
    </location>
</feature>
<keyword evidence="1" id="KW-0343">GTPase activation</keyword>
<protein>
    <submittedName>
        <fullName evidence="6">Uncharacterized protein</fullName>
    </submittedName>
</protein>
<dbReference type="Pfam" id="PF01852">
    <property type="entry name" value="START"/>
    <property type="match status" value="1"/>
</dbReference>
<dbReference type="InterPro" id="IPR002913">
    <property type="entry name" value="START_lipid-bd_dom"/>
</dbReference>
<feature type="region of interest" description="Disordered" evidence="3">
    <location>
        <begin position="1333"/>
        <end position="1412"/>
    </location>
</feature>
<keyword evidence="7" id="KW-1185">Reference proteome</keyword>
<feature type="compositionally biased region" description="Low complexity" evidence="3">
    <location>
        <begin position="1397"/>
        <end position="1412"/>
    </location>
</feature>
<feature type="compositionally biased region" description="Basic and acidic residues" evidence="3">
    <location>
        <begin position="67"/>
        <end position="79"/>
    </location>
</feature>
<feature type="compositionally biased region" description="Low complexity" evidence="3">
    <location>
        <begin position="655"/>
        <end position="664"/>
    </location>
</feature>
<feature type="compositionally biased region" description="Polar residues" evidence="3">
    <location>
        <begin position="695"/>
        <end position="704"/>
    </location>
</feature>
<dbReference type="EMBL" id="CATQJL010000223">
    <property type="protein sequence ID" value="CAJ0600530.1"/>
    <property type="molecule type" value="Genomic_DNA"/>
</dbReference>
<proteinExistence type="predicted"/>
<evidence type="ECO:0000259" key="4">
    <source>
        <dbReference type="PROSITE" id="PS50238"/>
    </source>
</evidence>
<comment type="caution">
    <text evidence="6">The sequence shown here is derived from an EMBL/GenBank/DDBJ whole genome shotgun (WGS) entry which is preliminary data.</text>
</comment>
<feature type="compositionally biased region" description="Polar residues" evidence="3">
    <location>
        <begin position="1253"/>
        <end position="1265"/>
    </location>
</feature>
<dbReference type="PROSITE" id="PS50848">
    <property type="entry name" value="START"/>
    <property type="match status" value="1"/>
</dbReference>
<dbReference type="PANTHER" id="PTHR12659:SF7">
    <property type="entry name" value="CROSSVEINLESS C, ISOFORM C"/>
    <property type="match status" value="1"/>
</dbReference>
<dbReference type="GO" id="GO:0005096">
    <property type="term" value="F:GTPase activator activity"/>
    <property type="evidence" value="ECO:0007669"/>
    <property type="project" value="UniProtKB-KW"/>
</dbReference>
<feature type="compositionally biased region" description="Basic residues" evidence="3">
    <location>
        <begin position="123"/>
        <end position="133"/>
    </location>
</feature>
<gene>
    <name evidence="6" type="ORF">CYNAS_LOCUS12513</name>
</gene>
<dbReference type="InterPro" id="IPR023393">
    <property type="entry name" value="START-like_dom_sf"/>
</dbReference>
<dbReference type="GO" id="GO:0030036">
    <property type="term" value="P:actin cytoskeleton organization"/>
    <property type="evidence" value="ECO:0007669"/>
    <property type="project" value="TreeGrafter"/>
</dbReference>
<feature type="region of interest" description="Disordered" evidence="3">
    <location>
        <begin position="33"/>
        <end position="53"/>
    </location>
</feature>
<evidence type="ECO:0000313" key="7">
    <source>
        <dbReference type="Proteomes" id="UP001176961"/>
    </source>
</evidence>
<name>A0AA36M7J8_CYLNA</name>
<dbReference type="Gene3D" id="1.10.555.10">
    <property type="entry name" value="Rho GTPase activation protein"/>
    <property type="match status" value="1"/>
</dbReference>
<feature type="compositionally biased region" description="Low complexity" evidence="3">
    <location>
        <begin position="1336"/>
        <end position="1355"/>
    </location>
</feature>
<evidence type="ECO:0000256" key="1">
    <source>
        <dbReference type="ARBA" id="ARBA00022468"/>
    </source>
</evidence>
<keyword evidence="2" id="KW-0597">Phosphoprotein</keyword>
<dbReference type="SUPFAM" id="SSF48350">
    <property type="entry name" value="GTPase activation domain, GAP"/>
    <property type="match status" value="1"/>
</dbReference>
<dbReference type="InterPro" id="IPR000198">
    <property type="entry name" value="RhoGAP_dom"/>
</dbReference>
<dbReference type="SMART" id="SM00324">
    <property type="entry name" value="RhoGAP"/>
    <property type="match status" value="1"/>
</dbReference>
<dbReference type="SMART" id="SM00234">
    <property type="entry name" value="START"/>
    <property type="match status" value="1"/>
</dbReference>
<feature type="compositionally biased region" description="Low complexity" evidence="3">
    <location>
        <begin position="1187"/>
        <end position="1201"/>
    </location>
</feature>
<dbReference type="GO" id="GO:0008289">
    <property type="term" value="F:lipid binding"/>
    <property type="evidence" value="ECO:0007669"/>
    <property type="project" value="InterPro"/>
</dbReference>
<feature type="region of interest" description="Disordered" evidence="3">
    <location>
        <begin position="630"/>
        <end position="730"/>
    </location>
</feature>
<sequence length="2000" mass="223803">METRKKAMLHRAGIGQQDLSRSLHALEYIDSTGGGLSQRAAQHPAALRRQKSEAELPVDEAAFTFANERRSYHDSDRPVLRRRRFTRKQRKSVTIDPETSLILATGNQSTSSSDDEEQPRSRSSSRHAGRLNKSRGLSVSVNALAPKEEAKPEKKKGHPRGPAARRAGRRSALQKSQVAASATNLDQFKSSTSSQLRTEKRSMSVRDLNGEEFDFSNKDSVTRWTSQILAELDSLPSSCVDLTARDKFDNYSRNDRIDGINRKPYIADDSRRFSTLQTRPSATAPPVPPHRQSMFESQPSIDKITTYDLMTSSVIEPMTTTFGSANSASARAPKQSDFDLTSSIDSVDSWISSFENLMTSSFQGSIYSLRSDGSAPVTRDREDSNATTLVALSSESEDEEGTPLALTPVPMEELPLPTSSDKSSSTEGMTAALMNHNDRIKDRLHSEKISDLPKPIPAVRTVLSERNGPQKTIARTSMDHIPTGTAGKSAQINAVTRHGLNEHVTSTMPRAAKEFGVGSPGSVRRRQFNLTPLEEVDKNLSSSIARLSQSVYGEMNCEPHPEALNRFSIPLVRTDRWASEQRLDAMNDLEKWKKRAQCRSREHHDLYSMNEPRSVNRVVASLIRSIEDSRYSAPDRPAQITVDSERGQDAATQTSPFSISRSSSFDWINEPTEGGLRDLKTPLSTPRSERLPQLPTVSKQVESSSETDDADREVAEMTQNVEGTENRCRQDGVVVDRDKDKLFAEMDESIQMLLEYGQPVPKPPPRRNLPREKSNDSNSLTFSHASTDSKATSDSLPSDSRRSAGGSSLAMTESIYDNMPKDRRKKSQDSPLPKPRIRQPSIGSVISSENGSAKMTSEQTRKSIKSMEAKSNNQYANLTALTVPSLTGRAGSCETLAACPNEPDNYNLAAKLKSAEEDALECCHWLRQAGFPQYAKQYQEGRFPIDIRSVQSDHEFLGPDSLRALYRRLNTLNRCAIMRIDQVVLRRRNDGYGYGMYDTYDDDDSVALSGNWRYQRHSHTWSRVGSEQMYGVPGRTVCPKPNWDTYRDQVDPRHRYELREMRDPYPGKRSDRQLERYAESADCNGNAATNKLQRSHSERIKERARAIMKKMDLRSSSRRRKDSRHRDPTCMVIGDPVLVSYDSASPETMRMVPRPSNLDARNGRIPAGAADRHSRSKSARRQGMVVLSPSSPDSSDDSFLSSHHRRPAGPSVHTRRDRSVPPQLIETEYEYAPHERLRRERNPYDSYLYPAASPNSLTRTATAPSRPNRRALQQCASGGGYDAAVNGSSPYYGSGGYSSSPAYSSPYSTRSYQSPPVIARNLVIQPDGYFMHDVSPDTSLSRLRPPRSESPSTSSGVPQLRVDTHANKSESSLDNTDEEQSSGTTTMNHNRRDSGVGSSLSRSPSGPSSQRLRQSILPYSTNSFSFLLNTNHVGSLQSKRRAAERSLMSSSIMSSCSSDDAFFTDVQLARCVDSLSVSELARLNKLAYLRVTAILEKHMGPRSTVKIGDVSPTQNGVVKNWTVQKLFKKIKMDGKTGKEIEIANQVFGQPLTIIYKRCGLCLPRTILEILRYLRQMAPDTVGIFRKNGVKSRILEVRMLCDRDAEADVFVDENRLDPGQVHDVADTLKQYLRELPEPLMTTRLSETFANIFIHVPENERLLALQYAILLLPDENREALQTLLLFLSDVSKHADSNSMPAQNLAVCFTPSLFQLSASRLDKITPTRRHKTIGAAGMPTEREMRETRAAQQCLTFMIQNCRNVFVAAETGPEDRIQAESDAPLLKELGLRGPRAFLIDRVNDLIRDHADRWKAWILEGFHEDIEISCKMPNEDHPLRLFRVWVDVAAPPKQVMNRVMRERNVWDTSVVNWRTIDVLQAPDTDLHQYVLNDTVGHPTRDCFVARFHKADLSEIRGACAIAERSVQCSEAQLLGGTSAAVLDSHFLIEPKAGHSRVTYISRIDLRGRGPAWYNKVYGNIVARQMIRLRESFQSSSENIGPETKV</sequence>
<evidence type="ECO:0000313" key="6">
    <source>
        <dbReference type="EMBL" id="CAJ0600530.1"/>
    </source>
</evidence>
<dbReference type="GO" id="GO:0007165">
    <property type="term" value="P:signal transduction"/>
    <property type="evidence" value="ECO:0007669"/>
    <property type="project" value="InterPro"/>
</dbReference>
<feature type="region of interest" description="Disordered" evidence="3">
    <location>
        <begin position="1248"/>
        <end position="1279"/>
    </location>
</feature>
<dbReference type="InterPro" id="IPR013761">
    <property type="entry name" value="SAM/pointed_sf"/>
</dbReference>
<dbReference type="GO" id="GO:0035023">
    <property type="term" value="P:regulation of Rho protein signal transduction"/>
    <property type="evidence" value="ECO:0007669"/>
    <property type="project" value="TreeGrafter"/>
</dbReference>
<dbReference type="PROSITE" id="PS50238">
    <property type="entry name" value="RHOGAP"/>
    <property type="match status" value="1"/>
</dbReference>
<feature type="domain" description="START" evidence="5">
    <location>
        <begin position="1795"/>
        <end position="1996"/>
    </location>
</feature>